<name>A0A5D4H6E8_9SPHI</name>
<accession>A0A5D4H6E8</accession>
<protein>
    <submittedName>
        <fullName evidence="2">Uncharacterized protein</fullName>
    </submittedName>
</protein>
<dbReference type="RefSeq" id="WP_148919490.1">
    <property type="nucleotide sequence ID" value="NZ_VTAV01000007.1"/>
</dbReference>
<evidence type="ECO:0000256" key="1">
    <source>
        <dbReference type="SAM" id="Phobius"/>
    </source>
</evidence>
<keyword evidence="1" id="KW-1133">Transmembrane helix</keyword>
<feature type="transmembrane region" description="Helical" evidence="1">
    <location>
        <begin position="6"/>
        <end position="31"/>
    </location>
</feature>
<comment type="caution">
    <text evidence="2">The sequence shown here is derived from an EMBL/GenBank/DDBJ whole genome shotgun (WGS) entry which is preliminary data.</text>
</comment>
<organism evidence="2 3">
    <name type="scientific">Sphingobacterium phlebotomi</name>
    <dbReference type="NCBI Taxonomy" id="2605433"/>
    <lineage>
        <taxon>Bacteria</taxon>
        <taxon>Pseudomonadati</taxon>
        <taxon>Bacteroidota</taxon>
        <taxon>Sphingobacteriia</taxon>
        <taxon>Sphingobacteriales</taxon>
        <taxon>Sphingobacteriaceae</taxon>
        <taxon>Sphingobacterium</taxon>
    </lineage>
</organism>
<evidence type="ECO:0000313" key="3">
    <source>
        <dbReference type="Proteomes" id="UP000322362"/>
    </source>
</evidence>
<dbReference type="EMBL" id="VTAV01000007">
    <property type="protein sequence ID" value="TYR35823.1"/>
    <property type="molecule type" value="Genomic_DNA"/>
</dbReference>
<dbReference type="Proteomes" id="UP000322362">
    <property type="component" value="Unassembled WGS sequence"/>
</dbReference>
<proteinExistence type="predicted"/>
<evidence type="ECO:0000313" key="2">
    <source>
        <dbReference type="EMBL" id="TYR35823.1"/>
    </source>
</evidence>
<dbReference type="AlphaFoldDB" id="A0A5D4H6E8"/>
<keyword evidence="1" id="KW-0812">Transmembrane</keyword>
<reference evidence="2 3" key="1">
    <citation type="submission" date="2019-08" db="EMBL/GenBank/DDBJ databases">
        <title>Phlebobacter frassis gen. nov. sp. nov., a new member of family Sphingobacteriaceae isolated from sand fly rearing media.</title>
        <authorList>
            <person name="Kakumanu M.L."/>
            <person name="Marayati B.F."/>
            <person name="Wada-Katsumata A."/>
            <person name="Wasserberg G."/>
            <person name="Schal C."/>
            <person name="Apperson C.S."/>
            <person name="Ponnusamy L."/>
        </authorList>
    </citation>
    <scope>NUCLEOTIDE SEQUENCE [LARGE SCALE GENOMIC DNA]</scope>
    <source>
        <strain evidence="2 3">SSI9</strain>
    </source>
</reference>
<sequence>MKQKHINIILVSLTFVFAVWLTNFTAVGYFLKRNYTYSNYNGTFRHNEYRLKGIGYNNRDEGYRIFLGKYPGIKNKQLYRTFTLDPWRFWEWHEWYYHYDRFKLPYISEKEIKKNREKEGLDRQ</sequence>
<gene>
    <name evidence="2" type="ORF">FXV77_12165</name>
</gene>
<keyword evidence="3" id="KW-1185">Reference proteome</keyword>
<keyword evidence="1" id="KW-0472">Membrane</keyword>